<dbReference type="GO" id="GO:0008168">
    <property type="term" value="F:methyltransferase activity"/>
    <property type="evidence" value="ECO:0007669"/>
    <property type="project" value="UniProtKB-KW"/>
</dbReference>
<dbReference type="GO" id="GO:0032259">
    <property type="term" value="P:methylation"/>
    <property type="evidence" value="ECO:0007669"/>
    <property type="project" value="UniProtKB-KW"/>
</dbReference>
<evidence type="ECO:0000313" key="2">
    <source>
        <dbReference type="Proteomes" id="UP000070612"/>
    </source>
</evidence>
<dbReference type="EMBL" id="LGTW01000015">
    <property type="protein sequence ID" value="KWX22138.1"/>
    <property type="molecule type" value="Genomic_DNA"/>
</dbReference>
<dbReference type="Proteomes" id="UP000070612">
    <property type="component" value="Unassembled WGS sequence"/>
</dbReference>
<dbReference type="PATRIC" id="fig|59750.3.peg.1714"/>
<keyword evidence="2" id="KW-1185">Reference proteome</keyword>
<accession>A0A132PIF1</accession>
<comment type="caution">
    <text evidence="1">The sequence shown here is derived from an EMBL/GenBank/DDBJ whole genome shotgun (WGS) entry which is preliminary data.</text>
</comment>
<proteinExistence type="predicted"/>
<dbReference type="AlphaFoldDB" id="A0A132PIF1"/>
<organism evidence="1 2">
    <name type="scientific">Mycolicibacterium wolinskyi</name>
    <dbReference type="NCBI Taxonomy" id="59750"/>
    <lineage>
        <taxon>Bacteria</taxon>
        <taxon>Bacillati</taxon>
        <taxon>Actinomycetota</taxon>
        <taxon>Actinomycetes</taxon>
        <taxon>Mycobacteriales</taxon>
        <taxon>Mycobacteriaceae</taxon>
        <taxon>Mycolicibacterium</taxon>
    </lineage>
</organism>
<keyword evidence="1" id="KW-0808">Transferase</keyword>
<dbReference type="RefSeq" id="WP_067852450.1">
    <property type="nucleotide sequence ID" value="NZ_LGTW01000015.1"/>
</dbReference>
<gene>
    <name evidence="1" type="ORF">AFM11_21830</name>
</gene>
<keyword evidence="1" id="KW-0489">Methyltransferase</keyword>
<evidence type="ECO:0000313" key="1">
    <source>
        <dbReference type="EMBL" id="KWX22138.1"/>
    </source>
</evidence>
<reference evidence="1 2" key="1">
    <citation type="submission" date="2015-07" db="EMBL/GenBank/DDBJ databases">
        <title>A draft genome sequence of Mycobacterium wolinskyi.</title>
        <authorList>
            <person name="de Man T.J."/>
            <person name="Perry K.A."/>
            <person name="Coulliette A.D."/>
            <person name="Jensen B."/>
            <person name="Toney N.C."/>
            <person name="Limbago B.M."/>
            <person name="Noble-Wang J."/>
        </authorList>
    </citation>
    <scope>NUCLEOTIDE SEQUENCE [LARGE SCALE GENOMIC DNA]</scope>
    <source>
        <strain evidence="1 2">CDC_01</strain>
    </source>
</reference>
<name>A0A132PIF1_9MYCO</name>
<sequence>MSRPILGSSCARAASAAEMRYRIDRPIRGRNGARIIGLDAGADAIVERIAHEPWGHARFLSLAERVGDAGDRGSESVSLRDTAGDVSSLLVELEDADVVIMVATTDADTAAATIVGAACTVRAIMTAALVIGDRERIGATVATLRPHARVLMVSGDERDVVDLLTALRA</sequence>
<dbReference type="STRING" id="59750.AWC31_04635"/>
<protein>
    <submittedName>
        <fullName evidence="1">3-methyl-2-oxobutanoate hydroxymethyltransferase</fullName>
    </submittedName>
</protein>